<name>A0A1G5CXX2_9BACT</name>
<keyword evidence="1" id="KW-0732">Signal</keyword>
<dbReference type="EMBL" id="FMUX01000003">
    <property type="protein sequence ID" value="SCY07295.1"/>
    <property type="molecule type" value="Genomic_DNA"/>
</dbReference>
<dbReference type="STRING" id="419481.SAMN05216233_103281"/>
<dbReference type="AlphaFoldDB" id="A0A1G5CXX2"/>
<protein>
    <recommendedName>
        <fullName evidence="4">Outer membrane protein beta-barrel domain-containing protein</fullName>
    </recommendedName>
</protein>
<gene>
    <name evidence="2" type="ORF">SAMN05216233_103281</name>
</gene>
<evidence type="ECO:0000256" key="1">
    <source>
        <dbReference type="SAM" id="SignalP"/>
    </source>
</evidence>
<organism evidence="2 3">
    <name type="scientific">Desulfoluna spongiiphila</name>
    <dbReference type="NCBI Taxonomy" id="419481"/>
    <lineage>
        <taxon>Bacteria</taxon>
        <taxon>Pseudomonadati</taxon>
        <taxon>Thermodesulfobacteriota</taxon>
        <taxon>Desulfobacteria</taxon>
        <taxon>Desulfobacterales</taxon>
        <taxon>Desulfolunaceae</taxon>
        <taxon>Desulfoluna</taxon>
    </lineage>
</organism>
<evidence type="ECO:0008006" key="4">
    <source>
        <dbReference type="Google" id="ProtNLM"/>
    </source>
</evidence>
<reference evidence="2 3" key="1">
    <citation type="submission" date="2016-10" db="EMBL/GenBank/DDBJ databases">
        <authorList>
            <person name="de Groot N.N."/>
        </authorList>
    </citation>
    <scope>NUCLEOTIDE SEQUENCE [LARGE SCALE GENOMIC DNA]</scope>
    <source>
        <strain evidence="2 3">AA1</strain>
    </source>
</reference>
<feature type="chain" id="PRO_5011620002" description="Outer membrane protein beta-barrel domain-containing protein" evidence="1">
    <location>
        <begin position="24"/>
        <end position="184"/>
    </location>
</feature>
<evidence type="ECO:0000313" key="2">
    <source>
        <dbReference type="EMBL" id="SCY07295.1"/>
    </source>
</evidence>
<proteinExistence type="predicted"/>
<dbReference type="Proteomes" id="UP000198870">
    <property type="component" value="Unassembled WGS sequence"/>
</dbReference>
<sequence>MNPLGRTLLTLAALILFTLPAHAFDGAEYLLGSDDGGRTHKLALGVRIHDQIKAIPELPHDQGDLSWLLAYEFHSNIAYWQLGLGYTPESNTDRDAEVLTPQINLIFKDSIYRLGLGALTSYVDEDGETDWTDVYWQAIVGIELPLGSRASLGLYGCYVFNKWEDITDSGDNGLAGNLLLSWGF</sequence>
<accession>A0A1G5CXX2</accession>
<feature type="signal peptide" evidence="1">
    <location>
        <begin position="1"/>
        <end position="23"/>
    </location>
</feature>
<keyword evidence="3" id="KW-1185">Reference proteome</keyword>
<dbReference type="RefSeq" id="WP_092209549.1">
    <property type="nucleotide sequence ID" value="NZ_FMUX01000003.1"/>
</dbReference>
<evidence type="ECO:0000313" key="3">
    <source>
        <dbReference type="Proteomes" id="UP000198870"/>
    </source>
</evidence>